<feature type="transmembrane region" description="Helical" evidence="5">
    <location>
        <begin position="149"/>
        <end position="170"/>
    </location>
</feature>
<feature type="transmembrane region" description="Helical" evidence="5">
    <location>
        <begin position="269"/>
        <end position="294"/>
    </location>
</feature>
<dbReference type="SUPFAM" id="SSF103473">
    <property type="entry name" value="MFS general substrate transporter"/>
    <property type="match status" value="1"/>
</dbReference>
<feature type="transmembrane region" description="Helical" evidence="5">
    <location>
        <begin position="306"/>
        <end position="326"/>
    </location>
</feature>
<feature type="transmembrane region" description="Helical" evidence="5">
    <location>
        <begin position="62"/>
        <end position="81"/>
    </location>
</feature>
<keyword evidence="3 5" id="KW-1133">Transmembrane helix</keyword>
<dbReference type="InterPro" id="IPR020846">
    <property type="entry name" value="MFS_dom"/>
</dbReference>
<feature type="transmembrane region" description="Helical" evidence="5">
    <location>
        <begin position="191"/>
        <end position="209"/>
    </location>
</feature>
<keyword evidence="8" id="KW-1185">Reference proteome</keyword>
<protein>
    <submittedName>
        <fullName evidence="7">MFS transporter</fullName>
    </submittedName>
</protein>
<keyword evidence="4 5" id="KW-0472">Membrane</keyword>
<dbReference type="Proteomes" id="UP001602245">
    <property type="component" value="Unassembled WGS sequence"/>
</dbReference>
<evidence type="ECO:0000256" key="1">
    <source>
        <dbReference type="ARBA" id="ARBA00004651"/>
    </source>
</evidence>
<organism evidence="7 8">
    <name type="scientific">Paractinoplanes globisporus</name>
    <dbReference type="NCBI Taxonomy" id="113565"/>
    <lineage>
        <taxon>Bacteria</taxon>
        <taxon>Bacillati</taxon>
        <taxon>Actinomycetota</taxon>
        <taxon>Actinomycetes</taxon>
        <taxon>Micromonosporales</taxon>
        <taxon>Micromonosporaceae</taxon>
        <taxon>Paractinoplanes</taxon>
    </lineage>
</organism>
<feature type="transmembrane region" description="Helical" evidence="5">
    <location>
        <begin position="93"/>
        <end position="115"/>
    </location>
</feature>
<accession>A0ABW6W6W2</accession>
<dbReference type="EMBL" id="JBIAZU010000001">
    <property type="protein sequence ID" value="MFF5288479.1"/>
    <property type="molecule type" value="Genomic_DNA"/>
</dbReference>
<dbReference type="PANTHER" id="PTHR23531:SF1">
    <property type="entry name" value="QUINOLENE RESISTANCE PROTEIN NORA"/>
    <property type="match status" value="1"/>
</dbReference>
<dbReference type="RefSeq" id="WP_020511188.1">
    <property type="nucleotide sequence ID" value="NZ_JBIAZU010000001.1"/>
</dbReference>
<evidence type="ECO:0000313" key="7">
    <source>
        <dbReference type="EMBL" id="MFF5288479.1"/>
    </source>
</evidence>
<keyword evidence="2 5" id="KW-0812">Transmembrane</keyword>
<gene>
    <name evidence="7" type="ORF">ACFY35_03515</name>
</gene>
<sequence>MKTAALAPIAGSALGFYLPLAVIPLVAPSAAAAGLSTGAFLVATVLFELLTPRIVARLGYRAALAAGLVLLGVPTLAFLRFTSPAALVAANAVRGMGFAIAVVAGSALTALLVPARRRGEGVALVGLVSGVSSLVALPLGLWAAHRYGYGPVFLVTTVAPLLALAALPFLKVDVPPAEAERTASPGWRLPVVFAACTSAAGVIVTFLPLAIPASLAPIVLFVQPAVSTAARWIAGRIGDRRGQSGLLIPGVVLAVAGTAALALTGSAAAVLLGAAAFGAGFGILQNVTLSMMYARVPQSAYSGVSAVWNAAYDLGMAAGAIGFGVIVPVAGFSGAFLLTAVTMLPALALARHERVTPVTMRALPDMG</sequence>
<comment type="caution">
    <text evidence="7">The sequence shown here is derived from an EMBL/GenBank/DDBJ whole genome shotgun (WGS) entry which is preliminary data.</text>
</comment>
<feature type="transmembrane region" description="Helical" evidence="5">
    <location>
        <begin position="246"/>
        <end position="263"/>
    </location>
</feature>
<name>A0ABW6W6W2_9ACTN</name>
<evidence type="ECO:0000256" key="5">
    <source>
        <dbReference type="SAM" id="Phobius"/>
    </source>
</evidence>
<feature type="transmembrane region" description="Helical" evidence="5">
    <location>
        <begin position="215"/>
        <end position="234"/>
    </location>
</feature>
<dbReference type="PANTHER" id="PTHR23531">
    <property type="entry name" value="QUINOLENE RESISTANCE PROTEIN NORA"/>
    <property type="match status" value="1"/>
</dbReference>
<evidence type="ECO:0000256" key="4">
    <source>
        <dbReference type="ARBA" id="ARBA00023136"/>
    </source>
</evidence>
<dbReference type="PROSITE" id="PS50850">
    <property type="entry name" value="MFS"/>
    <property type="match status" value="1"/>
</dbReference>
<dbReference type="Gene3D" id="1.20.1250.20">
    <property type="entry name" value="MFS general substrate transporter like domains"/>
    <property type="match status" value="1"/>
</dbReference>
<evidence type="ECO:0000256" key="2">
    <source>
        <dbReference type="ARBA" id="ARBA00022692"/>
    </source>
</evidence>
<feature type="transmembrane region" description="Helical" evidence="5">
    <location>
        <begin position="25"/>
        <end position="50"/>
    </location>
</feature>
<feature type="transmembrane region" description="Helical" evidence="5">
    <location>
        <begin position="122"/>
        <end position="143"/>
    </location>
</feature>
<reference evidence="7 8" key="1">
    <citation type="submission" date="2024-10" db="EMBL/GenBank/DDBJ databases">
        <title>The Natural Products Discovery Center: Release of the First 8490 Sequenced Strains for Exploring Actinobacteria Biosynthetic Diversity.</title>
        <authorList>
            <person name="Kalkreuter E."/>
            <person name="Kautsar S.A."/>
            <person name="Yang D."/>
            <person name="Bader C.D."/>
            <person name="Teijaro C.N."/>
            <person name="Fluegel L."/>
            <person name="Davis C.M."/>
            <person name="Simpson J.R."/>
            <person name="Lauterbach L."/>
            <person name="Steele A.D."/>
            <person name="Gui C."/>
            <person name="Meng S."/>
            <person name="Li G."/>
            <person name="Viehrig K."/>
            <person name="Ye F."/>
            <person name="Su P."/>
            <person name="Kiefer A.F."/>
            <person name="Nichols A."/>
            <person name="Cepeda A.J."/>
            <person name="Yan W."/>
            <person name="Fan B."/>
            <person name="Jiang Y."/>
            <person name="Adhikari A."/>
            <person name="Zheng C.-J."/>
            <person name="Schuster L."/>
            <person name="Cowan T.M."/>
            <person name="Smanski M.J."/>
            <person name="Chevrette M.G."/>
            <person name="De Carvalho L.P.S."/>
            <person name="Shen B."/>
        </authorList>
    </citation>
    <scope>NUCLEOTIDE SEQUENCE [LARGE SCALE GENOMIC DNA]</scope>
    <source>
        <strain evidence="7 8">NPDC000087</strain>
    </source>
</reference>
<evidence type="ECO:0000256" key="3">
    <source>
        <dbReference type="ARBA" id="ARBA00022989"/>
    </source>
</evidence>
<dbReference type="InterPro" id="IPR052714">
    <property type="entry name" value="MFS_Exporter"/>
</dbReference>
<dbReference type="InterPro" id="IPR036259">
    <property type="entry name" value="MFS_trans_sf"/>
</dbReference>
<feature type="domain" description="Major facilitator superfamily (MFS) profile" evidence="6">
    <location>
        <begin position="152"/>
        <end position="367"/>
    </location>
</feature>
<dbReference type="InterPro" id="IPR011701">
    <property type="entry name" value="MFS"/>
</dbReference>
<dbReference type="Pfam" id="PF07690">
    <property type="entry name" value="MFS_1"/>
    <property type="match status" value="1"/>
</dbReference>
<proteinExistence type="predicted"/>
<feature type="transmembrane region" description="Helical" evidence="5">
    <location>
        <begin position="332"/>
        <end position="350"/>
    </location>
</feature>
<comment type="subcellular location">
    <subcellularLocation>
        <location evidence="1">Cell membrane</location>
        <topology evidence="1">Multi-pass membrane protein</topology>
    </subcellularLocation>
</comment>
<evidence type="ECO:0000313" key="8">
    <source>
        <dbReference type="Proteomes" id="UP001602245"/>
    </source>
</evidence>
<evidence type="ECO:0000259" key="6">
    <source>
        <dbReference type="PROSITE" id="PS50850"/>
    </source>
</evidence>